<dbReference type="SUPFAM" id="SSF50952">
    <property type="entry name" value="Soluble quinoprotein glucose dehydrogenase"/>
    <property type="match status" value="1"/>
</dbReference>
<dbReference type="RefSeq" id="WP_119812493.1">
    <property type="nucleotide sequence ID" value="NZ_QYUP01000150.1"/>
</dbReference>
<dbReference type="InterPro" id="IPR011042">
    <property type="entry name" value="6-blade_b-propeller_TolB-like"/>
</dbReference>
<reference evidence="3 4" key="1">
    <citation type="submission" date="2018-09" db="EMBL/GenBank/DDBJ databases">
        <authorList>
            <person name="Zhu H."/>
        </authorList>
    </citation>
    <scope>NUCLEOTIDE SEQUENCE [LARGE SCALE GENOMIC DNA]</scope>
    <source>
        <strain evidence="3 4">K1S02-61</strain>
    </source>
</reference>
<dbReference type="PANTHER" id="PTHR19328:SF75">
    <property type="entry name" value="ALDOSE SUGAR DEHYDROGENASE YLII"/>
    <property type="match status" value="1"/>
</dbReference>
<evidence type="ECO:0000313" key="4">
    <source>
        <dbReference type="Proteomes" id="UP000284006"/>
    </source>
</evidence>
<feature type="signal peptide" evidence="1">
    <location>
        <begin position="1"/>
        <end position="19"/>
    </location>
</feature>
<evidence type="ECO:0000313" key="3">
    <source>
        <dbReference type="EMBL" id="RJG11293.1"/>
    </source>
</evidence>
<dbReference type="PROSITE" id="PS51257">
    <property type="entry name" value="PROKAR_LIPOPROTEIN"/>
    <property type="match status" value="1"/>
</dbReference>
<comment type="caution">
    <text evidence="3">The sequence shown here is derived from an EMBL/GenBank/DDBJ whole genome shotgun (WGS) entry which is preliminary data.</text>
</comment>
<dbReference type="Pfam" id="PF07995">
    <property type="entry name" value="GSDH"/>
    <property type="match status" value="1"/>
</dbReference>
<dbReference type="AlphaFoldDB" id="A0A418XFP9"/>
<gene>
    <name evidence="3" type="ORF">D3872_20125</name>
</gene>
<dbReference type="Gene3D" id="2.120.10.30">
    <property type="entry name" value="TolB, C-terminal domain"/>
    <property type="match status" value="1"/>
</dbReference>
<feature type="chain" id="PRO_5019166184" evidence="1">
    <location>
        <begin position="20"/>
        <end position="482"/>
    </location>
</feature>
<dbReference type="InterPro" id="IPR011041">
    <property type="entry name" value="Quinoprot_gluc/sorb_DH_b-prop"/>
</dbReference>
<feature type="domain" description="Glucose/Sorbosone dehydrogenase" evidence="2">
    <location>
        <begin position="144"/>
        <end position="468"/>
    </location>
</feature>
<dbReference type="EMBL" id="QYUP01000150">
    <property type="protein sequence ID" value="RJG11293.1"/>
    <property type="molecule type" value="Genomic_DNA"/>
</dbReference>
<accession>A0A418XFP9</accession>
<dbReference type="PANTHER" id="PTHR19328">
    <property type="entry name" value="HEDGEHOG-INTERACTING PROTEIN"/>
    <property type="match status" value="1"/>
</dbReference>
<dbReference type="Proteomes" id="UP000284006">
    <property type="component" value="Unassembled WGS sequence"/>
</dbReference>
<keyword evidence="4" id="KW-1185">Reference proteome</keyword>
<evidence type="ECO:0000256" key="1">
    <source>
        <dbReference type="SAM" id="SignalP"/>
    </source>
</evidence>
<dbReference type="OrthoDB" id="9770043at2"/>
<proteinExistence type="predicted"/>
<organism evidence="3 4">
    <name type="scientific">Massilia cavernae</name>
    <dbReference type="NCBI Taxonomy" id="2320864"/>
    <lineage>
        <taxon>Bacteria</taxon>
        <taxon>Pseudomonadati</taxon>
        <taxon>Pseudomonadota</taxon>
        <taxon>Betaproteobacteria</taxon>
        <taxon>Burkholderiales</taxon>
        <taxon>Oxalobacteraceae</taxon>
        <taxon>Telluria group</taxon>
        <taxon>Massilia</taxon>
    </lineage>
</organism>
<evidence type="ECO:0000259" key="2">
    <source>
        <dbReference type="Pfam" id="PF07995"/>
    </source>
</evidence>
<protein>
    <submittedName>
        <fullName evidence="3">Glucose dehydrogenase</fullName>
    </submittedName>
</protein>
<sequence length="482" mass="50685">MLIDRARNILLWLALSLLAACGGGGSQTSEPPPPANASLAVTLSGLPAGLVAPVRITGPANFSREITQTTTIGQLAAGTYTVAASNVVSGSTTFVPAQAEQAVAVAAGATATVTVSYSALTLTLGLREVARFNGAVFALSPPGQARLYIVERAGRIGILDTAGRMLTVPFLDISSRVSTQGEGGLLSVAFHPQFATNGFFFVYYTDFQRNIVVERFSVSPNLNLADATSGLQIISIPHPNFSNHFGGLAAFGIDGFLYLGTGDGGGAGDPLRNGQNVNSLLGKLLRIDVNNTTVGQRYAIPSSNPFVGQSGRRGEIWAYGLRNPWRFAFDSSGLYIADAGQDRREEVDIAALSQAGLNYGWNTMEGTLCFNATSCNQAGLTLPAFEYDHGPTDTGGCSVIGGFVYRGKAIPELAGRYFFSDFCGGYLKSFQAGGGGVRELANWGIPNIGNVVSFGRDNDGELYIIGQDGRVHKIIRTSAPRS</sequence>
<dbReference type="InterPro" id="IPR012938">
    <property type="entry name" value="Glc/Sorbosone_DH"/>
</dbReference>
<name>A0A418XFP9_9BURK</name>
<keyword evidence="1" id="KW-0732">Signal</keyword>